<organism evidence="1 2">
    <name type="scientific">Armillaria solidipes</name>
    <dbReference type="NCBI Taxonomy" id="1076256"/>
    <lineage>
        <taxon>Eukaryota</taxon>
        <taxon>Fungi</taxon>
        <taxon>Dikarya</taxon>
        <taxon>Basidiomycota</taxon>
        <taxon>Agaricomycotina</taxon>
        <taxon>Agaricomycetes</taxon>
        <taxon>Agaricomycetidae</taxon>
        <taxon>Agaricales</taxon>
        <taxon>Marasmiineae</taxon>
        <taxon>Physalacriaceae</taxon>
        <taxon>Armillaria</taxon>
    </lineage>
</organism>
<dbReference type="AlphaFoldDB" id="A0A2H3BEY9"/>
<evidence type="ECO:0000313" key="2">
    <source>
        <dbReference type="Proteomes" id="UP000218334"/>
    </source>
</evidence>
<proteinExistence type="predicted"/>
<reference evidence="2" key="1">
    <citation type="journal article" date="2017" name="Nat. Ecol. Evol.">
        <title>Genome expansion and lineage-specific genetic innovations in the forest pathogenic fungi Armillaria.</title>
        <authorList>
            <person name="Sipos G."/>
            <person name="Prasanna A.N."/>
            <person name="Walter M.C."/>
            <person name="O'Connor E."/>
            <person name="Balint B."/>
            <person name="Krizsan K."/>
            <person name="Kiss B."/>
            <person name="Hess J."/>
            <person name="Varga T."/>
            <person name="Slot J."/>
            <person name="Riley R."/>
            <person name="Boka B."/>
            <person name="Rigling D."/>
            <person name="Barry K."/>
            <person name="Lee J."/>
            <person name="Mihaltcheva S."/>
            <person name="LaButti K."/>
            <person name="Lipzen A."/>
            <person name="Waldron R."/>
            <person name="Moloney N.M."/>
            <person name="Sperisen C."/>
            <person name="Kredics L."/>
            <person name="Vagvoelgyi C."/>
            <person name="Patrignani A."/>
            <person name="Fitzpatrick D."/>
            <person name="Nagy I."/>
            <person name="Doyle S."/>
            <person name="Anderson J.B."/>
            <person name="Grigoriev I.V."/>
            <person name="Gueldener U."/>
            <person name="Muensterkoetter M."/>
            <person name="Nagy L.G."/>
        </authorList>
    </citation>
    <scope>NUCLEOTIDE SEQUENCE [LARGE SCALE GENOMIC DNA]</scope>
    <source>
        <strain evidence="2">28-4</strain>
    </source>
</reference>
<dbReference type="EMBL" id="KZ293450">
    <property type="protein sequence ID" value="PBK64618.1"/>
    <property type="molecule type" value="Genomic_DNA"/>
</dbReference>
<accession>A0A2H3BEY9</accession>
<protein>
    <submittedName>
        <fullName evidence="1">Uncharacterized protein</fullName>
    </submittedName>
</protein>
<evidence type="ECO:0000313" key="1">
    <source>
        <dbReference type="EMBL" id="PBK64618.1"/>
    </source>
</evidence>
<keyword evidence="2" id="KW-1185">Reference proteome</keyword>
<sequence>MRLGGRREDISPGVTGINAIRRAFLEIVVEDQQAGLLVVVLRHSVAVPDPYQSLDNTKSYWVLIYRPRDQIGSGERRIGQFLTAKNVYTRSEESGEEVVSGRKSVIWLGGVAFIDIKKAALSQFKVVFLGLRDGHTVFAQDVTGVGWLHYQIHGATYSGREDSLTHVLPCLPPLTNIPVIACPKISMLQMSTVIRIHASGFICAQSLPQGDDR</sequence>
<name>A0A2H3BEY9_9AGAR</name>
<gene>
    <name evidence="1" type="ORF">ARMSODRAFT_978875</name>
</gene>
<dbReference type="Proteomes" id="UP000218334">
    <property type="component" value="Unassembled WGS sequence"/>
</dbReference>